<dbReference type="Proteomes" id="UP000194546">
    <property type="component" value="Unassembled WGS sequence"/>
</dbReference>
<keyword evidence="1" id="KW-0812">Transmembrane</keyword>
<dbReference type="AlphaFoldDB" id="A0A242MPD2"/>
<organism evidence="3 4">
    <name type="scientific">Caballeronia sordidicola</name>
    <name type="common">Burkholderia sordidicola</name>
    <dbReference type="NCBI Taxonomy" id="196367"/>
    <lineage>
        <taxon>Bacteria</taxon>
        <taxon>Pseudomonadati</taxon>
        <taxon>Pseudomonadota</taxon>
        <taxon>Betaproteobacteria</taxon>
        <taxon>Burkholderiales</taxon>
        <taxon>Burkholderiaceae</taxon>
        <taxon>Caballeronia</taxon>
    </lineage>
</organism>
<feature type="transmembrane region" description="Helical" evidence="1">
    <location>
        <begin position="16"/>
        <end position="39"/>
    </location>
</feature>
<evidence type="ECO:0000256" key="1">
    <source>
        <dbReference type="SAM" id="Phobius"/>
    </source>
</evidence>
<keyword evidence="1" id="KW-1133">Transmembrane helix</keyword>
<evidence type="ECO:0000313" key="4">
    <source>
        <dbReference type="Proteomes" id="UP000194546"/>
    </source>
</evidence>
<evidence type="ECO:0000313" key="2">
    <source>
        <dbReference type="EMBL" id="OTP68351.1"/>
    </source>
</evidence>
<sequence length="54" mass="6161">MSAQMKPIKFVDAKSFFGMIVMIFLLVVTAVWLSLGGIFTRKGRECFRKIFGDK</sequence>
<gene>
    <name evidence="3" type="ORF">PAMC26510_20515</name>
    <name evidence="2" type="ORF">PAMC26577_33595</name>
</gene>
<reference evidence="3 4" key="1">
    <citation type="submission" date="2017-03" db="EMBL/GenBank/DDBJ databases">
        <title>Genome analysis of strain PAMC 26510.</title>
        <authorList>
            <person name="Oh H.-M."/>
            <person name="Yang J.-A."/>
        </authorList>
    </citation>
    <scope>NUCLEOTIDE SEQUENCE [LARGE SCALE GENOMIC DNA]</scope>
    <source>
        <strain evidence="3 4">PAMC 26510</strain>
    </source>
</reference>
<proteinExistence type="predicted"/>
<protein>
    <submittedName>
        <fullName evidence="3">Uncharacterized protein</fullName>
    </submittedName>
</protein>
<comment type="caution">
    <text evidence="3">The sequence shown here is derived from an EMBL/GenBank/DDBJ whole genome shotgun (WGS) entry which is preliminary data.</text>
</comment>
<evidence type="ECO:0000313" key="3">
    <source>
        <dbReference type="EMBL" id="OTP73177.1"/>
    </source>
</evidence>
<accession>A0A242MPD2</accession>
<name>A0A242MPD2_CABSO</name>
<dbReference type="EMBL" id="NBTZ01000132">
    <property type="protein sequence ID" value="OTP68351.1"/>
    <property type="molecule type" value="Genomic_DNA"/>
</dbReference>
<keyword evidence="1" id="KW-0472">Membrane</keyword>
<reference evidence="2 5" key="2">
    <citation type="submission" date="2017-03" db="EMBL/GenBank/DDBJ databases">
        <title>Genome analysis of strain PAMC 26577.</title>
        <authorList>
            <person name="Oh H.-M."/>
            <person name="Yang J.-A."/>
        </authorList>
    </citation>
    <scope>NUCLEOTIDE SEQUENCE [LARGE SCALE GENOMIC DNA]</scope>
    <source>
        <strain evidence="2 5">PAMC 26577</strain>
    </source>
</reference>
<dbReference type="Proteomes" id="UP000195221">
    <property type="component" value="Unassembled WGS sequence"/>
</dbReference>
<dbReference type="EMBL" id="NBTY01000101">
    <property type="protein sequence ID" value="OTP73177.1"/>
    <property type="molecule type" value="Genomic_DNA"/>
</dbReference>
<evidence type="ECO:0000313" key="5">
    <source>
        <dbReference type="Proteomes" id="UP000195221"/>
    </source>
</evidence>